<dbReference type="Proteomes" id="UP000024635">
    <property type="component" value="Unassembled WGS sequence"/>
</dbReference>
<dbReference type="CDD" id="cd00519">
    <property type="entry name" value="Lipase_3"/>
    <property type="match status" value="1"/>
</dbReference>
<evidence type="ECO:0000259" key="2">
    <source>
        <dbReference type="Pfam" id="PF01764"/>
    </source>
</evidence>
<feature type="chain" id="PRO_5001490773" description="Fungal lipase-type domain-containing protein" evidence="1">
    <location>
        <begin position="17"/>
        <end position="308"/>
    </location>
</feature>
<dbReference type="GO" id="GO:0006629">
    <property type="term" value="P:lipid metabolic process"/>
    <property type="evidence" value="ECO:0007669"/>
    <property type="project" value="InterPro"/>
</dbReference>
<keyword evidence="4" id="KW-1185">Reference proteome</keyword>
<evidence type="ECO:0000256" key="1">
    <source>
        <dbReference type="SAM" id="SignalP"/>
    </source>
</evidence>
<dbReference type="PANTHER" id="PTHR45908">
    <property type="entry name" value="PROTEIN CBG11750-RELATED"/>
    <property type="match status" value="1"/>
</dbReference>
<reference evidence="4" key="1">
    <citation type="journal article" date="2015" name="Nat. Genet.">
        <title>The genome and transcriptome of the zoonotic hookworm Ancylostoma ceylanicum identify infection-specific gene families.</title>
        <authorList>
            <person name="Schwarz E.M."/>
            <person name="Hu Y."/>
            <person name="Antoshechkin I."/>
            <person name="Miller M.M."/>
            <person name="Sternberg P.W."/>
            <person name="Aroian R.V."/>
        </authorList>
    </citation>
    <scope>NUCLEOTIDE SEQUENCE</scope>
    <source>
        <strain evidence="4">HY135</strain>
    </source>
</reference>
<dbReference type="InterPro" id="IPR002921">
    <property type="entry name" value="Fungal_lipase-type"/>
</dbReference>
<proteinExistence type="predicted"/>
<accession>A0A016TBU2</accession>
<dbReference type="Gene3D" id="3.40.50.1820">
    <property type="entry name" value="alpha/beta hydrolase"/>
    <property type="match status" value="1"/>
</dbReference>
<dbReference type="OrthoDB" id="438440at2759"/>
<dbReference type="EMBL" id="JARK01001454">
    <property type="protein sequence ID" value="EYC00075.1"/>
    <property type="molecule type" value="Genomic_DNA"/>
</dbReference>
<feature type="signal peptide" evidence="1">
    <location>
        <begin position="1"/>
        <end position="16"/>
    </location>
</feature>
<name>A0A016TBU2_9BILA</name>
<feature type="domain" description="Fungal lipase-type" evidence="2">
    <location>
        <begin position="84"/>
        <end position="219"/>
    </location>
</feature>
<comment type="caution">
    <text evidence="3">The sequence shown here is derived from an EMBL/GenBank/DDBJ whole genome shotgun (WGS) entry which is preliminary data.</text>
</comment>
<gene>
    <name evidence="3" type="primary">Acey_s0118.g760</name>
    <name evidence="3" type="ORF">Y032_0118g760</name>
</gene>
<evidence type="ECO:0000313" key="4">
    <source>
        <dbReference type="Proteomes" id="UP000024635"/>
    </source>
</evidence>
<dbReference type="AlphaFoldDB" id="A0A016TBU2"/>
<organism evidence="3 4">
    <name type="scientific">Ancylostoma ceylanicum</name>
    <dbReference type="NCBI Taxonomy" id="53326"/>
    <lineage>
        <taxon>Eukaryota</taxon>
        <taxon>Metazoa</taxon>
        <taxon>Ecdysozoa</taxon>
        <taxon>Nematoda</taxon>
        <taxon>Chromadorea</taxon>
        <taxon>Rhabditida</taxon>
        <taxon>Rhabditina</taxon>
        <taxon>Rhabditomorpha</taxon>
        <taxon>Strongyloidea</taxon>
        <taxon>Ancylostomatidae</taxon>
        <taxon>Ancylostomatinae</taxon>
        <taxon>Ancylostoma</taxon>
    </lineage>
</organism>
<evidence type="ECO:0000313" key="3">
    <source>
        <dbReference type="EMBL" id="EYC00075.1"/>
    </source>
</evidence>
<dbReference type="PANTHER" id="PTHR45908:SF15">
    <property type="entry name" value="FUNGAL LIPASE-LIKE DOMAIN-CONTAINING PROTEIN"/>
    <property type="match status" value="1"/>
</dbReference>
<protein>
    <recommendedName>
        <fullName evidence="2">Fungal lipase-type domain-containing protein</fullName>
    </recommendedName>
</protein>
<dbReference type="InterPro" id="IPR029058">
    <property type="entry name" value="AB_hydrolase_fold"/>
</dbReference>
<keyword evidence="1" id="KW-0732">Signal</keyword>
<dbReference type="Pfam" id="PF01764">
    <property type="entry name" value="Lipase_3"/>
    <property type="match status" value="1"/>
</dbReference>
<sequence length="308" mass="34883">MMYLLVLSLATLGASMNYTDDLARDISLPLSAALYSSDSSKCLQERLKALQVDKFLVNVKGGSCSGLIAILPQSSQLQPTVALAFNADISEPQTFDDFKKLFFPLKDWQHEGKVSRFLKESFGKLWRRGGMRKRFQEIVEEQKNQEVLITGHSFGGGLAALVALDIVKEELADKDKVTLITLGQSMVGDEDFAKAYEQQVEHSFRVVRRGDSIPHVPGKEHKYEYNGKEVFYETEEMQSNGSTGFKICKPFKFAWRYKGEGLCGDTKGKVCITIHLANLTWRYIWRGWQYISRYFLFGNAFDGLRLPG</sequence>
<dbReference type="SUPFAM" id="SSF53474">
    <property type="entry name" value="alpha/beta-Hydrolases"/>
    <property type="match status" value="1"/>
</dbReference>